<dbReference type="Proteomes" id="UP001271648">
    <property type="component" value="Unassembled WGS sequence"/>
</dbReference>
<dbReference type="PROSITE" id="PS00631">
    <property type="entry name" value="CYTOSOL_AP"/>
    <property type="match status" value="1"/>
</dbReference>
<keyword evidence="11" id="KW-1185">Reference proteome</keyword>
<evidence type="ECO:0000259" key="9">
    <source>
        <dbReference type="PROSITE" id="PS00631"/>
    </source>
</evidence>
<dbReference type="EC" id="3.4.11.1" evidence="8"/>
<feature type="binding site" evidence="8">
    <location>
        <position position="270"/>
    </location>
    <ligand>
        <name>Mn(2+)</name>
        <dbReference type="ChEBI" id="CHEBI:29035"/>
        <label>2</label>
    </ligand>
</feature>
<dbReference type="InterPro" id="IPR043472">
    <property type="entry name" value="Macro_dom-like"/>
</dbReference>
<comment type="cofactor">
    <cofactor evidence="8">
        <name>Mn(2+)</name>
        <dbReference type="ChEBI" id="CHEBI:29035"/>
    </cofactor>
    <text evidence="8">Binds 2 manganese ions per subunit.</text>
</comment>
<gene>
    <name evidence="8" type="primary">pepA</name>
    <name evidence="10" type="ORF">QTL97_11660</name>
</gene>
<dbReference type="Gene3D" id="3.40.630.10">
    <property type="entry name" value="Zn peptidases"/>
    <property type="match status" value="1"/>
</dbReference>
<feature type="active site" evidence="8">
    <location>
        <position position="351"/>
    </location>
</feature>
<keyword evidence="8" id="KW-0464">Manganese</keyword>
<proteinExistence type="inferred from homology"/>
<dbReference type="GO" id="GO:0005737">
    <property type="term" value="C:cytoplasm"/>
    <property type="evidence" value="ECO:0007669"/>
    <property type="project" value="UniProtKB-SubCell"/>
</dbReference>
<dbReference type="Gene3D" id="3.40.220.10">
    <property type="entry name" value="Leucine Aminopeptidase, subunit E, domain 1"/>
    <property type="match status" value="1"/>
</dbReference>
<evidence type="ECO:0000313" key="10">
    <source>
        <dbReference type="EMBL" id="MDW0117596.1"/>
    </source>
</evidence>
<dbReference type="InterPro" id="IPR000819">
    <property type="entry name" value="Peptidase_M17_C"/>
</dbReference>
<dbReference type="GO" id="GO:0006508">
    <property type="term" value="P:proteolysis"/>
    <property type="evidence" value="ECO:0007669"/>
    <property type="project" value="UniProtKB-KW"/>
</dbReference>
<accession>A0AAW9AEU9</accession>
<dbReference type="AlphaFoldDB" id="A0AAW9AEU9"/>
<comment type="caution">
    <text evidence="10">The sequence shown here is derived from an EMBL/GenBank/DDBJ whole genome shotgun (WGS) entry which is preliminary data.</text>
</comment>
<feature type="binding site" evidence="8">
    <location>
        <position position="349"/>
    </location>
    <ligand>
        <name>Mn(2+)</name>
        <dbReference type="ChEBI" id="CHEBI:29035"/>
        <label>1</label>
    </ligand>
</feature>
<keyword evidence="5 8" id="KW-0645">Protease</keyword>
<dbReference type="CDD" id="cd00433">
    <property type="entry name" value="Peptidase_M17"/>
    <property type="match status" value="1"/>
</dbReference>
<comment type="function">
    <text evidence="7 8">Presumably involved in the processing and regular turnover of intracellular proteins. Catalyzes the removal of unsubstituted N-terminal amino acids from various peptides.</text>
</comment>
<feature type="binding site" evidence="8">
    <location>
        <position position="270"/>
    </location>
    <ligand>
        <name>Mn(2+)</name>
        <dbReference type="ChEBI" id="CHEBI:29035"/>
        <label>1</label>
    </ligand>
</feature>
<comment type="subcellular location">
    <subcellularLocation>
        <location evidence="8">Cytoplasm</location>
    </subcellularLocation>
</comment>
<dbReference type="NCBIfam" id="NF002074">
    <property type="entry name" value="PRK00913.1-4"/>
    <property type="match status" value="1"/>
</dbReference>
<dbReference type="RefSeq" id="WP_317940835.1">
    <property type="nucleotide sequence ID" value="NZ_JAUBDJ010000006.1"/>
</dbReference>
<dbReference type="NCBIfam" id="NF002083">
    <property type="entry name" value="PRK00913.3-5"/>
    <property type="match status" value="1"/>
</dbReference>
<feature type="binding site" evidence="8">
    <location>
        <position position="349"/>
    </location>
    <ligand>
        <name>Mn(2+)</name>
        <dbReference type="ChEBI" id="CHEBI:29035"/>
        <label>2</label>
    </ligand>
</feature>
<keyword evidence="8" id="KW-0479">Metal-binding</keyword>
<comment type="catalytic activity">
    <reaction evidence="1 8">
        <text>Release of an N-terminal amino acid, Xaa-|-Yaa-, in which Xaa is preferably Leu, but may be other amino acids including Pro although not Arg or Lys, and Yaa may be Pro. Amino acid amides and methyl esters are also readily hydrolyzed, but rates on arylamides are exceedingly low.</text>
        <dbReference type="EC" id="3.4.11.1"/>
    </reaction>
</comment>
<feature type="active site" evidence="8">
    <location>
        <position position="277"/>
    </location>
</feature>
<protein>
    <recommendedName>
        <fullName evidence="8">Probable cytosol aminopeptidase</fullName>
        <ecNumber evidence="8">3.4.11.1</ecNumber>
    </recommendedName>
    <alternativeName>
        <fullName evidence="8">Leucine aminopeptidase</fullName>
        <shortName evidence="8">LAP</shortName>
        <ecNumber evidence="8">3.4.11.10</ecNumber>
    </alternativeName>
    <alternativeName>
        <fullName evidence="8">Leucyl aminopeptidase</fullName>
    </alternativeName>
</protein>
<organism evidence="10 11">
    <name type="scientific">Sporosarcina thermotolerans</name>
    <dbReference type="NCBI Taxonomy" id="633404"/>
    <lineage>
        <taxon>Bacteria</taxon>
        <taxon>Bacillati</taxon>
        <taxon>Bacillota</taxon>
        <taxon>Bacilli</taxon>
        <taxon>Bacillales</taxon>
        <taxon>Caryophanaceae</taxon>
        <taxon>Sporosarcina</taxon>
    </lineage>
</organism>
<dbReference type="PRINTS" id="PR00481">
    <property type="entry name" value="LAMNOPPTDASE"/>
</dbReference>
<dbReference type="SUPFAM" id="SSF53187">
    <property type="entry name" value="Zn-dependent exopeptidases"/>
    <property type="match status" value="1"/>
</dbReference>
<dbReference type="GO" id="GO:0030145">
    <property type="term" value="F:manganese ion binding"/>
    <property type="evidence" value="ECO:0007669"/>
    <property type="project" value="UniProtKB-UniRule"/>
</dbReference>
<dbReference type="InterPro" id="IPR008283">
    <property type="entry name" value="Peptidase_M17_N"/>
</dbReference>
<feature type="domain" description="Cytosol aminopeptidase" evidence="9">
    <location>
        <begin position="345"/>
        <end position="352"/>
    </location>
</feature>
<reference evidence="10 11" key="1">
    <citation type="submission" date="2023-06" db="EMBL/GenBank/DDBJ databases">
        <title>Sporosarcina sp. nov., isolated from Korean traditional fermented seafood 'Jeotgal'.</title>
        <authorList>
            <person name="Yang A.I."/>
            <person name="Shin N.-R."/>
        </authorList>
    </citation>
    <scope>NUCLEOTIDE SEQUENCE [LARGE SCALE GENOMIC DNA]</scope>
    <source>
        <strain evidence="10 11">KCTC43456</strain>
    </source>
</reference>
<evidence type="ECO:0000256" key="4">
    <source>
        <dbReference type="ARBA" id="ARBA00022438"/>
    </source>
</evidence>
<dbReference type="EMBL" id="JAUBDJ010000006">
    <property type="protein sequence ID" value="MDW0117596.1"/>
    <property type="molecule type" value="Genomic_DNA"/>
</dbReference>
<keyword evidence="4 8" id="KW-0031">Aminopeptidase</keyword>
<evidence type="ECO:0000256" key="3">
    <source>
        <dbReference type="ARBA" id="ARBA00009528"/>
    </source>
</evidence>
<dbReference type="InterPro" id="IPR011356">
    <property type="entry name" value="Leucine_aapep/pepB"/>
</dbReference>
<dbReference type="PANTHER" id="PTHR11963">
    <property type="entry name" value="LEUCINE AMINOPEPTIDASE-RELATED"/>
    <property type="match status" value="1"/>
</dbReference>
<feature type="binding site" evidence="8">
    <location>
        <position position="347"/>
    </location>
    <ligand>
        <name>Mn(2+)</name>
        <dbReference type="ChEBI" id="CHEBI:29035"/>
        <label>1</label>
    </ligand>
</feature>
<evidence type="ECO:0000313" key="11">
    <source>
        <dbReference type="Proteomes" id="UP001271648"/>
    </source>
</evidence>
<evidence type="ECO:0000256" key="2">
    <source>
        <dbReference type="ARBA" id="ARBA00000967"/>
    </source>
</evidence>
<keyword evidence="8" id="KW-0963">Cytoplasm</keyword>
<dbReference type="PANTHER" id="PTHR11963:SF23">
    <property type="entry name" value="CYTOSOL AMINOPEPTIDASE"/>
    <property type="match status" value="1"/>
</dbReference>
<dbReference type="NCBIfam" id="NF002073">
    <property type="entry name" value="PRK00913.1-2"/>
    <property type="match status" value="1"/>
</dbReference>
<evidence type="ECO:0000256" key="1">
    <source>
        <dbReference type="ARBA" id="ARBA00000135"/>
    </source>
</evidence>
<evidence type="ECO:0000256" key="6">
    <source>
        <dbReference type="ARBA" id="ARBA00022801"/>
    </source>
</evidence>
<name>A0AAW9AEU9_9BACL</name>
<evidence type="ECO:0000256" key="5">
    <source>
        <dbReference type="ARBA" id="ARBA00022670"/>
    </source>
</evidence>
<feature type="binding site" evidence="8">
    <location>
        <position position="288"/>
    </location>
    <ligand>
        <name>Mn(2+)</name>
        <dbReference type="ChEBI" id="CHEBI:29035"/>
        <label>2</label>
    </ligand>
</feature>
<evidence type="ECO:0000256" key="8">
    <source>
        <dbReference type="HAMAP-Rule" id="MF_00181"/>
    </source>
</evidence>
<dbReference type="EC" id="3.4.11.10" evidence="8"/>
<dbReference type="Pfam" id="PF00883">
    <property type="entry name" value="Peptidase_M17"/>
    <property type="match status" value="1"/>
</dbReference>
<sequence>MKASFIEPEFNNLKSEVLLVGVPDHPENVEGWDTLANSFSPRLMDWIKSGDIKSDFKTIVKMPALNEGTYERAFFIGLGNTKKLTEDRLRQVFAAVGKELKASKVSSVSIWTAPFTNEDLSCDDVVFAAAEGIGMGSYKFEGFRTDSNERDVALESVAFLSKAEEEELKAAFEVGSVYSNAVNEARNLVNMPPNMLTATKMADYAKELAEKYDFEIEVLGKKEMEELGMGAILAVNKGSVEEPRLIVLKYAGTDQWEDVVGLVGKGVTYDTGGYSLKPREGMVGMKGDMGGAAAVLGAMNIIGELRPAKNVVAVIGATDNMVSGEAFKPDDVITSLSGKTIEVLNTDAEGRLVLADAVTYAKQSGANYLIDVATLTGGVIVALGNDKTGALTNNEEFFEEFMQASMETGEFVWRLPLTESDKKRIRKSDVADLNNSPGRDGHMIFGGGFVGEFAEDTPWIHLDIAGTSDASAAHDLGPKGATGVMVRTLATIVERMADNEGLSE</sequence>
<dbReference type="InterPro" id="IPR023042">
    <property type="entry name" value="Peptidase_M17_leu_NH2_pept"/>
</dbReference>
<feature type="binding site" evidence="8">
    <location>
        <position position="265"/>
    </location>
    <ligand>
        <name>Mn(2+)</name>
        <dbReference type="ChEBI" id="CHEBI:29035"/>
        <label>2</label>
    </ligand>
</feature>
<dbReference type="SUPFAM" id="SSF52949">
    <property type="entry name" value="Macro domain-like"/>
    <property type="match status" value="1"/>
</dbReference>
<dbReference type="HAMAP" id="MF_00181">
    <property type="entry name" value="Cytosol_peptidase_M17"/>
    <property type="match status" value="1"/>
</dbReference>
<dbReference type="GO" id="GO:0070006">
    <property type="term" value="F:metalloaminopeptidase activity"/>
    <property type="evidence" value="ECO:0007669"/>
    <property type="project" value="InterPro"/>
</dbReference>
<evidence type="ECO:0000256" key="7">
    <source>
        <dbReference type="ARBA" id="ARBA00049972"/>
    </source>
</evidence>
<keyword evidence="6 8" id="KW-0378">Hydrolase</keyword>
<comment type="similarity">
    <text evidence="3 8">Belongs to the peptidase M17 family.</text>
</comment>
<dbReference type="Pfam" id="PF02789">
    <property type="entry name" value="Peptidase_M17_N"/>
    <property type="match status" value="1"/>
</dbReference>
<comment type="catalytic activity">
    <reaction evidence="2 8">
        <text>Release of an N-terminal amino acid, preferentially leucine, but not glutamic or aspartic acids.</text>
        <dbReference type="EC" id="3.4.11.10"/>
    </reaction>
</comment>